<feature type="coiled-coil region" evidence="1">
    <location>
        <begin position="267"/>
        <end position="294"/>
    </location>
</feature>
<organism evidence="2">
    <name type="scientific">marine sediment metagenome</name>
    <dbReference type="NCBI Taxonomy" id="412755"/>
    <lineage>
        <taxon>unclassified sequences</taxon>
        <taxon>metagenomes</taxon>
        <taxon>ecological metagenomes</taxon>
    </lineage>
</organism>
<comment type="caution">
    <text evidence="2">The sequence shown here is derived from an EMBL/GenBank/DDBJ whole genome shotgun (WGS) entry which is preliminary data.</text>
</comment>
<evidence type="ECO:0000256" key="1">
    <source>
        <dbReference type="SAM" id="Coils"/>
    </source>
</evidence>
<reference evidence="2" key="1">
    <citation type="journal article" date="2015" name="Nature">
        <title>Complex archaea that bridge the gap between prokaryotes and eukaryotes.</title>
        <authorList>
            <person name="Spang A."/>
            <person name="Saw J.H."/>
            <person name="Jorgensen S.L."/>
            <person name="Zaremba-Niedzwiedzka K."/>
            <person name="Martijn J."/>
            <person name="Lind A.E."/>
            <person name="van Eijk R."/>
            <person name="Schleper C."/>
            <person name="Guy L."/>
            <person name="Ettema T.J."/>
        </authorList>
    </citation>
    <scope>NUCLEOTIDE SEQUENCE</scope>
</reference>
<protein>
    <submittedName>
        <fullName evidence="2">Uncharacterized protein</fullName>
    </submittedName>
</protein>
<gene>
    <name evidence="2" type="ORF">LCGC14_0775640</name>
</gene>
<dbReference type="AlphaFoldDB" id="A0A0F9Q189"/>
<dbReference type="EMBL" id="LAZR01001979">
    <property type="protein sequence ID" value="KKN36234.1"/>
    <property type="molecule type" value="Genomic_DNA"/>
</dbReference>
<sequence length="307" mass="34116">MPTYEEIITAEIGIEAIVIPLTGAGEGSYPEIAAWISTPEPIGGPLGSSGSGRSFNVGCGFLEWSRASVMSWIDEYRYDLAFDVLFPAFMYTPDWPPEIGDHLWPEVLGKSYNLRVVAALAGAEERTCYRMEIIVDLDATNVNVPADTVDAIAFYMSSQRHTPIGAMDLIETTKIGCGVGTGNFAWPNVTDKEDFDAFHPESRPFEDVLRCALYSDLVMVQCYGLQVSSQYRTRVNEVDPWVYVDSPARYSNARIAVDYDEEITSINPKNQTRIAALEAKIEEAMNDAADEAGNKRCIDYMEITIRQ</sequence>
<name>A0A0F9Q189_9ZZZZ</name>
<accession>A0A0F9Q189</accession>
<keyword evidence="1" id="KW-0175">Coiled coil</keyword>
<proteinExistence type="predicted"/>
<evidence type="ECO:0000313" key="2">
    <source>
        <dbReference type="EMBL" id="KKN36234.1"/>
    </source>
</evidence>